<comment type="subcellular location">
    <subcellularLocation>
        <location evidence="1">Cell membrane</location>
        <topology evidence="1">Multi-pass membrane protein</topology>
    </subcellularLocation>
</comment>
<dbReference type="Proteomes" id="UP000824201">
    <property type="component" value="Unassembled WGS sequence"/>
</dbReference>
<dbReference type="InterPro" id="IPR049278">
    <property type="entry name" value="MS_channel_C"/>
</dbReference>
<dbReference type="EMBL" id="DVHN01000193">
    <property type="protein sequence ID" value="HIR89951.1"/>
    <property type="molecule type" value="Genomic_DNA"/>
</dbReference>
<sequence>MDSLIKDIVNSVTGTEVTVDEQQVQSLFHQIAPNLAILCVRILVAIILWLVGKKLMRWLNNIVDKALIHYHANDTMRAIAGGTIKTIGYALILLYIARIFQLPLTPLFTILGSIAIGVALALKDYLANLAGGVILICLTPFRSGDYIIDEHGHEGTVTRVGMLYTILMTLDGKTIFVPNSLLTKDCVTNVTKEGRRRIELKIGISYESNLKRAKEIMEEVIGKENHLEDPPIQVFVGELEEDSIIVQAYFWTTVDDYWPVLRDIKEKVKDAYDKEGISIPLPQVDIRLLHQAD</sequence>
<dbReference type="GO" id="GO:0008381">
    <property type="term" value="F:mechanosensitive monoatomic ion channel activity"/>
    <property type="evidence" value="ECO:0007669"/>
    <property type="project" value="InterPro"/>
</dbReference>
<evidence type="ECO:0000313" key="10">
    <source>
        <dbReference type="EMBL" id="HIR89951.1"/>
    </source>
</evidence>
<evidence type="ECO:0000256" key="2">
    <source>
        <dbReference type="ARBA" id="ARBA00008017"/>
    </source>
</evidence>
<proteinExistence type="inferred from homology"/>
<dbReference type="InterPro" id="IPR023408">
    <property type="entry name" value="MscS_beta-dom_sf"/>
</dbReference>
<evidence type="ECO:0000256" key="5">
    <source>
        <dbReference type="ARBA" id="ARBA00022989"/>
    </source>
</evidence>
<feature type="transmembrane region" description="Helical" evidence="7">
    <location>
        <begin position="103"/>
        <end position="122"/>
    </location>
</feature>
<dbReference type="PANTHER" id="PTHR30221:SF1">
    <property type="entry name" value="SMALL-CONDUCTANCE MECHANOSENSITIVE CHANNEL"/>
    <property type="match status" value="1"/>
</dbReference>
<evidence type="ECO:0000313" key="11">
    <source>
        <dbReference type="Proteomes" id="UP000824201"/>
    </source>
</evidence>
<dbReference type="InterPro" id="IPR011066">
    <property type="entry name" value="MscS_channel_C_sf"/>
</dbReference>
<dbReference type="Pfam" id="PF00924">
    <property type="entry name" value="MS_channel_2nd"/>
    <property type="match status" value="1"/>
</dbReference>
<dbReference type="InterPro" id="IPR011014">
    <property type="entry name" value="MscS_channel_TM-2"/>
</dbReference>
<evidence type="ECO:0000259" key="9">
    <source>
        <dbReference type="Pfam" id="PF21082"/>
    </source>
</evidence>
<evidence type="ECO:0000259" key="8">
    <source>
        <dbReference type="Pfam" id="PF00924"/>
    </source>
</evidence>
<dbReference type="GO" id="GO:0005886">
    <property type="term" value="C:plasma membrane"/>
    <property type="evidence" value="ECO:0007669"/>
    <property type="project" value="UniProtKB-SubCell"/>
</dbReference>
<gene>
    <name evidence="10" type="ORF">IAC96_13485</name>
</gene>
<keyword evidence="4 7" id="KW-0812">Transmembrane</keyword>
<reference evidence="10" key="1">
    <citation type="submission" date="2020-10" db="EMBL/GenBank/DDBJ databases">
        <authorList>
            <person name="Gilroy R."/>
        </authorList>
    </citation>
    <scope>NUCLEOTIDE SEQUENCE</scope>
    <source>
        <strain evidence="10">ChiW13-3771</strain>
    </source>
</reference>
<keyword evidence="3" id="KW-1003">Cell membrane</keyword>
<dbReference type="Gene3D" id="3.30.70.100">
    <property type="match status" value="1"/>
</dbReference>
<evidence type="ECO:0000256" key="1">
    <source>
        <dbReference type="ARBA" id="ARBA00004651"/>
    </source>
</evidence>
<dbReference type="InterPro" id="IPR006686">
    <property type="entry name" value="MscS_channel_CS"/>
</dbReference>
<evidence type="ECO:0000256" key="4">
    <source>
        <dbReference type="ARBA" id="ARBA00022692"/>
    </source>
</evidence>
<dbReference type="Gene3D" id="1.10.287.1260">
    <property type="match status" value="1"/>
</dbReference>
<organism evidence="10 11">
    <name type="scientific">Candidatus Fimimorpha faecalis</name>
    <dbReference type="NCBI Taxonomy" id="2840824"/>
    <lineage>
        <taxon>Bacteria</taxon>
        <taxon>Bacillati</taxon>
        <taxon>Bacillota</taxon>
        <taxon>Clostridia</taxon>
        <taxon>Eubacteriales</taxon>
        <taxon>Candidatus Fimimorpha</taxon>
    </lineage>
</organism>
<dbReference type="AlphaFoldDB" id="A0A9D1EH61"/>
<dbReference type="SUPFAM" id="SSF82861">
    <property type="entry name" value="Mechanosensitive channel protein MscS (YggB), transmembrane region"/>
    <property type="match status" value="1"/>
</dbReference>
<dbReference type="InterPro" id="IPR006685">
    <property type="entry name" value="MscS_channel_2nd"/>
</dbReference>
<dbReference type="PANTHER" id="PTHR30221">
    <property type="entry name" value="SMALL-CONDUCTANCE MECHANOSENSITIVE CHANNEL"/>
    <property type="match status" value="1"/>
</dbReference>
<accession>A0A9D1EH61</accession>
<dbReference type="InterPro" id="IPR010920">
    <property type="entry name" value="LSM_dom_sf"/>
</dbReference>
<dbReference type="SUPFAM" id="SSF82689">
    <property type="entry name" value="Mechanosensitive channel protein MscS (YggB), C-terminal domain"/>
    <property type="match status" value="1"/>
</dbReference>
<comment type="caution">
    <text evidence="10">The sequence shown here is derived from an EMBL/GenBank/DDBJ whole genome shotgun (WGS) entry which is preliminary data.</text>
</comment>
<name>A0A9D1EH61_9FIRM</name>
<feature type="domain" description="Mechanosensitive ion channel MscS" evidence="8">
    <location>
        <begin position="124"/>
        <end position="192"/>
    </location>
</feature>
<keyword evidence="5 7" id="KW-1133">Transmembrane helix</keyword>
<feature type="transmembrane region" description="Helical" evidence="7">
    <location>
        <begin position="31"/>
        <end position="51"/>
    </location>
</feature>
<dbReference type="InterPro" id="IPR045275">
    <property type="entry name" value="MscS_archaea/bacteria_type"/>
</dbReference>
<keyword evidence="6 7" id="KW-0472">Membrane</keyword>
<dbReference type="PROSITE" id="PS01246">
    <property type="entry name" value="UPF0003"/>
    <property type="match status" value="1"/>
</dbReference>
<comment type="similarity">
    <text evidence="2">Belongs to the MscS (TC 1.A.23) family.</text>
</comment>
<evidence type="ECO:0000256" key="7">
    <source>
        <dbReference type="SAM" id="Phobius"/>
    </source>
</evidence>
<feature type="domain" description="Mechanosensitive ion channel MscS C-terminal" evidence="9">
    <location>
        <begin position="198"/>
        <end position="279"/>
    </location>
</feature>
<evidence type="ECO:0000256" key="3">
    <source>
        <dbReference type="ARBA" id="ARBA00022475"/>
    </source>
</evidence>
<evidence type="ECO:0000256" key="6">
    <source>
        <dbReference type="ARBA" id="ARBA00023136"/>
    </source>
</evidence>
<dbReference type="Pfam" id="PF21082">
    <property type="entry name" value="MS_channel_3rd"/>
    <property type="match status" value="1"/>
</dbReference>
<dbReference type="Gene3D" id="2.30.30.60">
    <property type="match status" value="1"/>
</dbReference>
<reference evidence="10" key="2">
    <citation type="journal article" date="2021" name="PeerJ">
        <title>Extensive microbial diversity within the chicken gut microbiome revealed by metagenomics and culture.</title>
        <authorList>
            <person name="Gilroy R."/>
            <person name="Ravi A."/>
            <person name="Getino M."/>
            <person name="Pursley I."/>
            <person name="Horton D.L."/>
            <person name="Alikhan N.F."/>
            <person name="Baker D."/>
            <person name="Gharbi K."/>
            <person name="Hall N."/>
            <person name="Watson M."/>
            <person name="Adriaenssens E.M."/>
            <person name="Foster-Nyarko E."/>
            <person name="Jarju S."/>
            <person name="Secka A."/>
            <person name="Antonio M."/>
            <person name="Oren A."/>
            <person name="Chaudhuri R.R."/>
            <person name="La Ragione R."/>
            <person name="Hildebrand F."/>
            <person name="Pallen M.J."/>
        </authorList>
    </citation>
    <scope>NUCLEOTIDE SEQUENCE</scope>
    <source>
        <strain evidence="10">ChiW13-3771</strain>
    </source>
</reference>
<dbReference type="SUPFAM" id="SSF50182">
    <property type="entry name" value="Sm-like ribonucleoproteins"/>
    <property type="match status" value="1"/>
</dbReference>
<feature type="transmembrane region" description="Helical" evidence="7">
    <location>
        <begin position="78"/>
        <end position="97"/>
    </location>
</feature>
<protein>
    <submittedName>
        <fullName evidence="10">Mechanosensitive ion channel family protein</fullName>
    </submittedName>
</protein>